<keyword evidence="1" id="KW-0812">Transmembrane</keyword>
<keyword evidence="1" id="KW-1133">Transmembrane helix</keyword>
<accession>A0A9K3D552</accession>
<dbReference type="SUPFAM" id="SSF52540">
    <property type="entry name" value="P-loop containing nucleoside triphosphate hydrolases"/>
    <property type="match status" value="1"/>
</dbReference>
<organism evidence="2 3">
    <name type="scientific">Kipferlia bialata</name>
    <dbReference type="NCBI Taxonomy" id="797122"/>
    <lineage>
        <taxon>Eukaryota</taxon>
        <taxon>Metamonada</taxon>
        <taxon>Carpediemonas-like organisms</taxon>
        <taxon>Kipferlia</taxon>
    </lineage>
</organism>
<reference evidence="2 3" key="1">
    <citation type="journal article" date="2018" name="PLoS ONE">
        <title>The draft genome of Kipferlia bialata reveals reductive genome evolution in fornicate parasites.</title>
        <authorList>
            <person name="Tanifuji G."/>
            <person name="Takabayashi S."/>
            <person name="Kume K."/>
            <person name="Takagi M."/>
            <person name="Nakayama T."/>
            <person name="Kamikawa R."/>
            <person name="Inagaki Y."/>
            <person name="Hashimoto T."/>
        </authorList>
    </citation>
    <scope>NUCLEOTIDE SEQUENCE [LARGE SCALE GENOMIC DNA]</scope>
    <source>
        <strain evidence="2">NY0173</strain>
    </source>
</reference>
<protein>
    <recommendedName>
        <fullName evidence="4">Signal recognition particle receptor subunit beta</fullName>
    </recommendedName>
</protein>
<gene>
    <name evidence="2" type="ORF">KIPB_011591</name>
</gene>
<sequence>MQLPPAVNDVLLMIGTLDTRALLVLAAVVMSTGLLLSMCFRSSGPRSIVLCGPAKGGKTRLLYYLRDHCASPTHTSQSVTKAHCQREARGKMRTFAVTDIPSTRPTDENTGIVRSASHCLFMMPGGEPSEAQVSMLLHYLLQRAGAPTTVIVNTSHGDYDKEALAQ</sequence>
<evidence type="ECO:0000313" key="2">
    <source>
        <dbReference type="EMBL" id="GIQ89184.1"/>
    </source>
</evidence>
<dbReference type="EMBL" id="BDIP01004772">
    <property type="protein sequence ID" value="GIQ89184.1"/>
    <property type="molecule type" value="Genomic_DNA"/>
</dbReference>
<proteinExistence type="predicted"/>
<keyword evidence="1" id="KW-0472">Membrane</keyword>
<name>A0A9K3D552_9EUKA</name>
<evidence type="ECO:0000313" key="3">
    <source>
        <dbReference type="Proteomes" id="UP000265618"/>
    </source>
</evidence>
<dbReference type="Gene3D" id="3.40.50.300">
    <property type="entry name" value="P-loop containing nucleotide triphosphate hydrolases"/>
    <property type="match status" value="1"/>
</dbReference>
<evidence type="ECO:0008006" key="4">
    <source>
        <dbReference type="Google" id="ProtNLM"/>
    </source>
</evidence>
<feature type="transmembrane region" description="Helical" evidence="1">
    <location>
        <begin position="20"/>
        <end position="40"/>
    </location>
</feature>
<keyword evidence="3" id="KW-1185">Reference proteome</keyword>
<dbReference type="Proteomes" id="UP000265618">
    <property type="component" value="Unassembled WGS sequence"/>
</dbReference>
<feature type="non-terminal residue" evidence="2">
    <location>
        <position position="166"/>
    </location>
</feature>
<dbReference type="AlphaFoldDB" id="A0A9K3D552"/>
<evidence type="ECO:0000256" key="1">
    <source>
        <dbReference type="SAM" id="Phobius"/>
    </source>
</evidence>
<comment type="caution">
    <text evidence="2">The sequence shown here is derived from an EMBL/GenBank/DDBJ whole genome shotgun (WGS) entry which is preliminary data.</text>
</comment>
<dbReference type="OrthoDB" id="41266at2759"/>
<dbReference type="InterPro" id="IPR027417">
    <property type="entry name" value="P-loop_NTPase"/>
</dbReference>